<proteinExistence type="predicted"/>
<keyword evidence="1" id="KW-0472">Membrane</keyword>
<dbReference type="GO" id="GO:0004888">
    <property type="term" value="F:transmembrane signaling receptor activity"/>
    <property type="evidence" value="ECO:0007669"/>
    <property type="project" value="InterPro"/>
</dbReference>
<feature type="domain" description="Neurotransmitter-gated ion-channel ligand-binding" evidence="2">
    <location>
        <begin position="142"/>
        <end position="347"/>
    </location>
</feature>
<evidence type="ECO:0000259" key="2">
    <source>
        <dbReference type="Pfam" id="PF02931"/>
    </source>
</evidence>
<feature type="transmembrane region" description="Helical" evidence="1">
    <location>
        <begin position="379"/>
        <end position="397"/>
    </location>
</feature>
<reference evidence="4" key="1">
    <citation type="submission" date="2020-01" db="EMBL/GenBank/DDBJ databases">
        <title>Draft genome sequence of the Termite Coptotermes fromosanus.</title>
        <authorList>
            <person name="Itakura S."/>
            <person name="Yosikawa Y."/>
            <person name="Umezawa K."/>
        </authorList>
    </citation>
    <scope>NUCLEOTIDE SEQUENCE [LARGE SCALE GENOMIC DNA]</scope>
</reference>
<dbReference type="OrthoDB" id="410315at2759"/>
<dbReference type="Proteomes" id="UP000502823">
    <property type="component" value="Unassembled WGS sequence"/>
</dbReference>
<dbReference type="PANTHER" id="PTHR18945">
    <property type="entry name" value="NEUROTRANSMITTER GATED ION CHANNEL"/>
    <property type="match status" value="1"/>
</dbReference>
<keyword evidence="1" id="KW-1133">Transmembrane helix</keyword>
<dbReference type="InterPro" id="IPR036734">
    <property type="entry name" value="Neur_chan_lig-bd_sf"/>
</dbReference>
<feature type="transmembrane region" description="Helical" evidence="1">
    <location>
        <begin position="351"/>
        <end position="370"/>
    </location>
</feature>
<name>A0A6L2Q3A2_COPFO</name>
<dbReference type="AlphaFoldDB" id="A0A6L2Q3A2"/>
<dbReference type="GO" id="GO:0016020">
    <property type="term" value="C:membrane"/>
    <property type="evidence" value="ECO:0007669"/>
    <property type="project" value="InterPro"/>
</dbReference>
<dbReference type="Gene3D" id="2.70.170.10">
    <property type="entry name" value="Neurotransmitter-gated ion-channel ligand-binding domain"/>
    <property type="match status" value="1"/>
</dbReference>
<keyword evidence="1" id="KW-0812">Transmembrane</keyword>
<comment type="caution">
    <text evidence="3">The sequence shown here is derived from an EMBL/GenBank/DDBJ whole genome shotgun (WGS) entry which is preliminary data.</text>
</comment>
<dbReference type="EMBL" id="BLKM01000900">
    <property type="protein sequence ID" value="GFG39383.1"/>
    <property type="molecule type" value="Genomic_DNA"/>
</dbReference>
<evidence type="ECO:0000313" key="3">
    <source>
        <dbReference type="EMBL" id="GFG39383.1"/>
    </source>
</evidence>
<organism evidence="3 4">
    <name type="scientific">Coptotermes formosanus</name>
    <name type="common">Formosan subterranean termite</name>
    <dbReference type="NCBI Taxonomy" id="36987"/>
    <lineage>
        <taxon>Eukaryota</taxon>
        <taxon>Metazoa</taxon>
        <taxon>Ecdysozoa</taxon>
        <taxon>Arthropoda</taxon>
        <taxon>Hexapoda</taxon>
        <taxon>Insecta</taxon>
        <taxon>Pterygota</taxon>
        <taxon>Neoptera</taxon>
        <taxon>Polyneoptera</taxon>
        <taxon>Dictyoptera</taxon>
        <taxon>Blattodea</taxon>
        <taxon>Blattoidea</taxon>
        <taxon>Termitoidae</taxon>
        <taxon>Rhinotermitidae</taxon>
        <taxon>Coptotermes</taxon>
    </lineage>
</organism>
<dbReference type="InterPro" id="IPR006202">
    <property type="entry name" value="Neur_chan_lig-bd"/>
</dbReference>
<dbReference type="InterPro" id="IPR006201">
    <property type="entry name" value="Neur_channel"/>
</dbReference>
<evidence type="ECO:0000313" key="4">
    <source>
        <dbReference type="Proteomes" id="UP000502823"/>
    </source>
</evidence>
<protein>
    <recommendedName>
        <fullName evidence="2">Neurotransmitter-gated ion-channel ligand-binding domain-containing protein</fullName>
    </recommendedName>
</protein>
<dbReference type="Pfam" id="PF02931">
    <property type="entry name" value="Neur_chan_LBD"/>
    <property type="match status" value="1"/>
</dbReference>
<accession>A0A6L2Q3A2</accession>
<evidence type="ECO:0000256" key="1">
    <source>
        <dbReference type="SAM" id="Phobius"/>
    </source>
</evidence>
<dbReference type="CDD" id="cd18989">
    <property type="entry name" value="LGIC_ECD_cation"/>
    <property type="match status" value="1"/>
</dbReference>
<dbReference type="InParanoid" id="A0A6L2Q3A2"/>
<gene>
    <name evidence="3" type="ORF">Cfor_08332</name>
</gene>
<sequence>MCLVLTTIKHLYHLTTGQVNSLWHVKAHVKLKYIVDGWLLHTKQERTSSKIKLNTTASIEMSEQYSLDQNSCGRMRCLVTLPSAVCKRVQYRTVHFRQHKAMAKSVILFTICTLFFFFFAEMVRADDSECPKDYNYSTTIIQLKTQLFCSYDTFTRPVRQHNDTVDVKLQLVVKKIQFDEIKDTIKVSSYFFVSWTDYNLVWDPAKYDNINELRVRSYQVWTPDIGVFTSADETSFTPYLRPTTCIVYSSGSVSCIPPSTHTASCSADLTPWPYDRHTCYLEMGSWTHTGEAVNISLREPGIHLYQYNMNREWELITMDSSRNPGHYPCCPDDTFPTVTFKIVLQRHSGSYTAIVVIPAVVLMLMTLVTWTKGDQPSRVILATIDVCLHFLFLQYLGSILPPNGDSSPLIGQHQVSFIPVGFSPALVNDIWQINHDSGT</sequence>
<dbReference type="FunFam" id="2.70.170.10:FF:000028">
    <property type="entry name" value="AcetylCholine Receptor"/>
    <property type="match status" value="1"/>
</dbReference>
<dbReference type="SUPFAM" id="SSF63712">
    <property type="entry name" value="Nicotinic receptor ligand binding domain-like"/>
    <property type="match status" value="1"/>
</dbReference>
<dbReference type="GO" id="GO:0005230">
    <property type="term" value="F:extracellular ligand-gated monoatomic ion channel activity"/>
    <property type="evidence" value="ECO:0007669"/>
    <property type="project" value="InterPro"/>
</dbReference>
<feature type="transmembrane region" description="Helical" evidence="1">
    <location>
        <begin position="101"/>
        <end position="120"/>
    </location>
</feature>
<keyword evidence="4" id="KW-1185">Reference proteome</keyword>